<dbReference type="Proteomes" id="UP000625210">
    <property type="component" value="Unassembled WGS sequence"/>
</dbReference>
<keyword evidence="1" id="KW-0472">Membrane</keyword>
<sequence length="164" mass="18384">MNNIAAGSVSLLVSLIYTIFAFQIPPSSFKSAQVEPDLFPIIIGSLWILASLVLLIRGGIQNRTVTVKGINGTEKASEENDQEIDDDNLLKQDRGKLIVILLLILVYIILFIPLGYIISTAIFIASLTMYLERKQWIRNLIYAILFPIIVYLVFNYLLAVNLPT</sequence>
<evidence type="ECO:0000313" key="4">
    <source>
        <dbReference type="Proteomes" id="UP000625210"/>
    </source>
</evidence>
<evidence type="ECO:0000256" key="1">
    <source>
        <dbReference type="SAM" id="Phobius"/>
    </source>
</evidence>
<keyword evidence="1" id="KW-0812">Transmembrane</keyword>
<dbReference type="RefSeq" id="WP_188649005.1">
    <property type="nucleotide sequence ID" value="NZ_BMHQ01000017.1"/>
</dbReference>
<evidence type="ECO:0000313" key="3">
    <source>
        <dbReference type="EMBL" id="GGE28519.1"/>
    </source>
</evidence>
<keyword evidence="4" id="KW-1185">Reference proteome</keyword>
<feature type="domain" description="DUF1468" evidence="2">
    <location>
        <begin position="8"/>
        <end position="163"/>
    </location>
</feature>
<gene>
    <name evidence="3" type="ORF">GCM10011571_33230</name>
</gene>
<feature type="transmembrane region" description="Helical" evidence="1">
    <location>
        <begin position="136"/>
        <end position="158"/>
    </location>
</feature>
<evidence type="ECO:0000259" key="2">
    <source>
        <dbReference type="Pfam" id="PF07331"/>
    </source>
</evidence>
<feature type="transmembrane region" description="Helical" evidence="1">
    <location>
        <begin position="97"/>
        <end position="130"/>
    </location>
</feature>
<keyword evidence="1" id="KW-1133">Transmembrane helix</keyword>
<feature type="transmembrane region" description="Helical" evidence="1">
    <location>
        <begin position="37"/>
        <end position="56"/>
    </location>
</feature>
<proteinExistence type="predicted"/>
<comment type="caution">
    <text evidence="3">The sequence shown here is derived from an EMBL/GenBank/DDBJ whole genome shotgun (WGS) entry which is preliminary data.</text>
</comment>
<protein>
    <recommendedName>
        <fullName evidence="2">DUF1468 domain-containing protein</fullName>
    </recommendedName>
</protein>
<accession>A0A8J2VK82</accession>
<dbReference type="InterPro" id="IPR009936">
    <property type="entry name" value="DUF1468"/>
</dbReference>
<name>A0A8J2VK82_9BACL</name>
<reference evidence="3" key="2">
    <citation type="submission" date="2020-09" db="EMBL/GenBank/DDBJ databases">
        <authorList>
            <person name="Sun Q."/>
            <person name="Zhou Y."/>
        </authorList>
    </citation>
    <scope>NUCLEOTIDE SEQUENCE</scope>
    <source>
        <strain evidence="3">CGMCC 1.15179</strain>
    </source>
</reference>
<reference evidence="3" key="1">
    <citation type="journal article" date="2014" name="Int. J. Syst. Evol. Microbiol.">
        <title>Complete genome sequence of Corynebacterium casei LMG S-19264T (=DSM 44701T), isolated from a smear-ripened cheese.</title>
        <authorList>
            <consortium name="US DOE Joint Genome Institute (JGI-PGF)"/>
            <person name="Walter F."/>
            <person name="Albersmeier A."/>
            <person name="Kalinowski J."/>
            <person name="Ruckert C."/>
        </authorList>
    </citation>
    <scope>NUCLEOTIDE SEQUENCE</scope>
    <source>
        <strain evidence="3">CGMCC 1.15179</strain>
    </source>
</reference>
<organism evidence="3 4">
    <name type="scientific">Marinithermofilum abyssi</name>
    <dbReference type="NCBI Taxonomy" id="1571185"/>
    <lineage>
        <taxon>Bacteria</taxon>
        <taxon>Bacillati</taxon>
        <taxon>Bacillota</taxon>
        <taxon>Bacilli</taxon>
        <taxon>Bacillales</taxon>
        <taxon>Thermoactinomycetaceae</taxon>
        <taxon>Marinithermofilum</taxon>
    </lineage>
</organism>
<dbReference type="Pfam" id="PF07331">
    <property type="entry name" value="TctB"/>
    <property type="match status" value="1"/>
</dbReference>
<dbReference type="EMBL" id="BMHQ01000017">
    <property type="protein sequence ID" value="GGE28519.1"/>
    <property type="molecule type" value="Genomic_DNA"/>
</dbReference>
<dbReference type="AlphaFoldDB" id="A0A8J2VK82"/>